<evidence type="ECO:0000313" key="9">
    <source>
        <dbReference type="Proteomes" id="UP001144805"/>
    </source>
</evidence>
<dbReference type="Proteomes" id="UP001144805">
    <property type="component" value="Unassembled WGS sequence"/>
</dbReference>
<feature type="transmembrane region" description="Helical" evidence="7">
    <location>
        <begin position="391"/>
        <end position="413"/>
    </location>
</feature>
<comment type="subcellular location">
    <subcellularLocation>
        <location evidence="1">Membrane</location>
        <topology evidence="1">Multi-pass membrane protein</topology>
    </subcellularLocation>
</comment>
<keyword evidence="2" id="KW-0813">Transport</keyword>
<feature type="transmembrane region" description="Helical" evidence="7">
    <location>
        <begin position="40"/>
        <end position="59"/>
    </location>
</feature>
<dbReference type="GO" id="GO:0015293">
    <property type="term" value="F:symporter activity"/>
    <property type="evidence" value="ECO:0007669"/>
    <property type="project" value="UniProtKB-KW"/>
</dbReference>
<feature type="transmembrane region" description="Helical" evidence="7">
    <location>
        <begin position="182"/>
        <end position="200"/>
    </location>
</feature>
<evidence type="ECO:0000256" key="6">
    <source>
        <dbReference type="ARBA" id="ARBA00023136"/>
    </source>
</evidence>
<evidence type="ECO:0000256" key="5">
    <source>
        <dbReference type="ARBA" id="ARBA00022989"/>
    </source>
</evidence>
<comment type="caution">
    <text evidence="8">The sequence shown here is derived from an EMBL/GenBank/DDBJ whole genome shotgun (WGS) entry which is preliminary data.</text>
</comment>
<feature type="transmembrane region" description="Helical" evidence="7">
    <location>
        <begin position="241"/>
        <end position="262"/>
    </location>
</feature>
<feature type="transmembrane region" description="Helical" evidence="7">
    <location>
        <begin position="356"/>
        <end position="379"/>
    </location>
</feature>
<sequence length="414" mass="43834">MSLGEQLKRLGPGLITGAADDDPSGIATYSQAGAQFGPTLLWTLVFSYPFMVAVQMLSARIGRVTGRGLIHSLGATLPRWVVLGLAALLFVANTINVGADLAAMGEAAALLAGRAQLAFTVAFALASLILQLWIPYHRYADYLRWLTLVLLSYVALLFMVKIDWATVAIGMLVPRLSSRDATTTIVAIFGTTISPYLFVWQASQEVEEIHRVPERKPLKQAPSQGEDALVRIRWDAFVGMAVSNIVGLAIMLGTAATLHAAGQVNIASAADAAKALQPVAGNLAFAIFSLGIIGTGMLAVPVLAGSSAYAICEIGGWRASLEHRPMRAKAFYAVIALGVVLGLSIEWTPLSPIKALFWSAVVNGIVAVPVLAGMMVAVSRRSVMADYTAPLALKVLGWLTTFLMGATALAMVIF</sequence>
<keyword evidence="9" id="KW-1185">Reference proteome</keyword>
<evidence type="ECO:0000313" key="8">
    <source>
        <dbReference type="EMBL" id="MCX5570651.1"/>
    </source>
</evidence>
<dbReference type="AlphaFoldDB" id="A0A9X3IML0"/>
<dbReference type="GO" id="GO:0005384">
    <property type="term" value="F:manganese ion transmembrane transporter activity"/>
    <property type="evidence" value="ECO:0007669"/>
    <property type="project" value="TreeGrafter"/>
</dbReference>
<evidence type="ECO:0000256" key="2">
    <source>
        <dbReference type="ARBA" id="ARBA00022448"/>
    </source>
</evidence>
<evidence type="ECO:0000256" key="1">
    <source>
        <dbReference type="ARBA" id="ARBA00004141"/>
    </source>
</evidence>
<feature type="transmembrane region" description="Helical" evidence="7">
    <location>
        <begin position="330"/>
        <end position="350"/>
    </location>
</feature>
<reference evidence="8" key="1">
    <citation type="submission" date="2022-11" db="EMBL/GenBank/DDBJ databases">
        <title>Biodiversity and phylogenetic relationships of bacteria.</title>
        <authorList>
            <person name="Machado R.A.R."/>
            <person name="Bhat A."/>
            <person name="Loulou A."/>
            <person name="Kallel S."/>
        </authorList>
    </citation>
    <scope>NUCLEOTIDE SEQUENCE</scope>
    <source>
        <strain evidence="8">K-TC2</strain>
    </source>
</reference>
<name>A0A9X3IML0_9HYPH</name>
<dbReference type="PANTHER" id="PTHR11706:SF33">
    <property type="entry name" value="NATURAL RESISTANCE-ASSOCIATED MACROPHAGE PROTEIN 2"/>
    <property type="match status" value="1"/>
</dbReference>
<dbReference type="InterPro" id="IPR001046">
    <property type="entry name" value="NRAMP_fam"/>
</dbReference>
<dbReference type="GO" id="GO:0034755">
    <property type="term" value="P:iron ion transmembrane transport"/>
    <property type="evidence" value="ECO:0007669"/>
    <property type="project" value="TreeGrafter"/>
</dbReference>
<feature type="transmembrane region" description="Helical" evidence="7">
    <location>
        <begin position="111"/>
        <end position="130"/>
    </location>
</feature>
<accession>A0A9X3IML0</accession>
<feature type="transmembrane region" description="Helical" evidence="7">
    <location>
        <begin position="142"/>
        <end position="162"/>
    </location>
</feature>
<keyword evidence="3 7" id="KW-0812">Transmembrane</keyword>
<proteinExistence type="predicted"/>
<protein>
    <submittedName>
        <fullName evidence="8">Divalent metal cation transporter</fullName>
    </submittedName>
</protein>
<dbReference type="GO" id="GO:0015086">
    <property type="term" value="F:cadmium ion transmembrane transporter activity"/>
    <property type="evidence" value="ECO:0007669"/>
    <property type="project" value="TreeGrafter"/>
</dbReference>
<keyword evidence="5 7" id="KW-1133">Transmembrane helix</keyword>
<evidence type="ECO:0000256" key="7">
    <source>
        <dbReference type="SAM" id="Phobius"/>
    </source>
</evidence>
<dbReference type="RefSeq" id="WP_266339610.1">
    <property type="nucleotide sequence ID" value="NZ_JAPKNK010000006.1"/>
</dbReference>
<gene>
    <name evidence="8" type="ORF">OSH07_15690</name>
</gene>
<evidence type="ECO:0000256" key="4">
    <source>
        <dbReference type="ARBA" id="ARBA00022847"/>
    </source>
</evidence>
<evidence type="ECO:0000256" key="3">
    <source>
        <dbReference type="ARBA" id="ARBA00022692"/>
    </source>
</evidence>
<organism evidence="8 9">
    <name type="scientific">Kaistia nematophila</name>
    <dbReference type="NCBI Taxonomy" id="2994654"/>
    <lineage>
        <taxon>Bacteria</taxon>
        <taxon>Pseudomonadati</taxon>
        <taxon>Pseudomonadota</taxon>
        <taxon>Alphaproteobacteria</taxon>
        <taxon>Hyphomicrobiales</taxon>
        <taxon>Kaistiaceae</taxon>
        <taxon>Kaistia</taxon>
    </lineage>
</organism>
<feature type="transmembrane region" description="Helical" evidence="7">
    <location>
        <begin position="282"/>
        <end position="309"/>
    </location>
</feature>
<keyword evidence="6 7" id="KW-0472">Membrane</keyword>
<dbReference type="PANTHER" id="PTHR11706">
    <property type="entry name" value="SOLUTE CARRIER PROTEIN FAMILY 11 MEMBER"/>
    <property type="match status" value="1"/>
</dbReference>
<dbReference type="EMBL" id="JAPKNK010000006">
    <property type="protein sequence ID" value="MCX5570651.1"/>
    <property type="molecule type" value="Genomic_DNA"/>
</dbReference>
<keyword evidence="4" id="KW-0769">Symport</keyword>
<dbReference type="GO" id="GO:0005886">
    <property type="term" value="C:plasma membrane"/>
    <property type="evidence" value="ECO:0007669"/>
    <property type="project" value="TreeGrafter"/>
</dbReference>
<dbReference type="Pfam" id="PF01566">
    <property type="entry name" value="Nramp"/>
    <property type="match status" value="1"/>
</dbReference>
<feature type="transmembrane region" description="Helical" evidence="7">
    <location>
        <begin position="80"/>
        <end position="99"/>
    </location>
</feature>